<dbReference type="AlphaFoldDB" id="A0A7C2JWY1"/>
<evidence type="ECO:0000256" key="1">
    <source>
        <dbReference type="SAM" id="MobiDB-lite"/>
    </source>
</evidence>
<protein>
    <submittedName>
        <fullName evidence="3">Tetratricopeptide repeat protein</fullName>
    </submittedName>
</protein>
<comment type="caution">
    <text evidence="3">The sequence shown here is derived from an EMBL/GenBank/DDBJ whole genome shotgun (WGS) entry which is preliminary data.</text>
</comment>
<accession>A0A7C2JWY1</accession>
<feature type="signal peptide" evidence="2">
    <location>
        <begin position="1"/>
        <end position="23"/>
    </location>
</feature>
<keyword evidence="2" id="KW-0732">Signal</keyword>
<gene>
    <name evidence="3" type="ORF">ENQ76_00245</name>
</gene>
<dbReference type="EMBL" id="DSOK01000008">
    <property type="protein sequence ID" value="HEN13885.1"/>
    <property type="molecule type" value="Genomic_DNA"/>
</dbReference>
<name>A0A7C2JWY1_9PLAN</name>
<organism evidence="3">
    <name type="scientific">Schlesneria paludicola</name>
    <dbReference type="NCBI Taxonomy" id="360056"/>
    <lineage>
        <taxon>Bacteria</taxon>
        <taxon>Pseudomonadati</taxon>
        <taxon>Planctomycetota</taxon>
        <taxon>Planctomycetia</taxon>
        <taxon>Planctomycetales</taxon>
        <taxon>Planctomycetaceae</taxon>
        <taxon>Schlesneria</taxon>
    </lineage>
</organism>
<evidence type="ECO:0000313" key="3">
    <source>
        <dbReference type="EMBL" id="HEN13885.1"/>
    </source>
</evidence>
<evidence type="ECO:0000256" key="2">
    <source>
        <dbReference type="SAM" id="SignalP"/>
    </source>
</evidence>
<reference evidence="3" key="1">
    <citation type="journal article" date="2020" name="mSystems">
        <title>Genome- and Community-Level Interaction Insights into Carbon Utilization and Element Cycling Functions of Hydrothermarchaeota in Hydrothermal Sediment.</title>
        <authorList>
            <person name="Zhou Z."/>
            <person name="Liu Y."/>
            <person name="Xu W."/>
            <person name="Pan J."/>
            <person name="Luo Z.H."/>
            <person name="Li M."/>
        </authorList>
    </citation>
    <scope>NUCLEOTIDE SEQUENCE [LARGE SCALE GENOMIC DNA]</scope>
    <source>
        <strain evidence="3">SpSt-339</strain>
    </source>
</reference>
<sequence length="383" mass="41501">MTGRTAAVLSVCALVLSIARSLAGAEPATPQRDDWLVVMSDGRILRGSVVRHATGYYVERPGGRMLVPHEQIRCVARSLPDAYRQQREAMVNPTSAGLIQLAEWCISYHLYDEAADELRRALRRDPQNDVARQMLARLQEQLLAAPTKPLERPAANRYGELTPEVESLGGLSRETAATFTSKIQPLLMNKCGNAGCHGQSDDNGFRLTGVRFGSANHRRSAEMNLALVLSSIDIHNPNRSPLLQQIRGGHGGAPVTLFGGPQGTAQLKMLTDWVQAVAAERVAEEEKLAKRPPLKSQRGTRPSLPEEATAQPVSEASDQVVIPAGGATEPEQGSVIQLAGATSEPSPGPAEETPEAVAPRRRIDRFDPEEFNARFGVPAQRPK</sequence>
<proteinExistence type="predicted"/>
<feature type="region of interest" description="Disordered" evidence="1">
    <location>
        <begin position="284"/>
        <end position="383"/>
    </location>
</feature>
<feature type="chain" id="PRO_5028025033" evidence="2">
    <location>
        <begin position="24"/>
        <end position="383"/>
    </location>
</feature>